<dbReference type="Gene3D" id="1.10.10.60">
    <property type="entry name" value="Homeodomain-like"/>
    <property type="match status" value="1"/>
</dbReference>
<evidence type="ECO:0000259" key="1">
    <source>
        <dbReference type="PROSITE" id="PS01124"/>
    </source>
</evidence>
<organism evidence="2 3">
    <name type="scientific">Ricinus communis</name>
    <name type="common">Castor bean</name>
    <dbReference type="NCBI Taxonomy" id="3988"/>
    <lineage>
        <taxon>Eukaryota</taxon>
        <taxon>Viridiplantae</taxon>
        <taxon>Streptophyta</taxon>
        <taxon>Embryophyta</taxon>
        <taxon>Tracheophyta</taxon>
        <taxon>Spermatophyta</taxon>
        <taxon>Magnoliopsida</taxon>
        <taxon>eudicotyledons</taxon>
        <taxon>Gunneridae</taxon>
        <taxon>Pentapetalae</taxon>
        <taxon>rosids</taxon>
        <taxon>fabids</taxon>
        <taxon>Malpighiales</taxon>
        <taxon>Euphorbiaceae</taxon>
        <taxon>Acalyphoideae</taxon>
        <taxon>Acalypheae</taxon>
        <taxon>Ricinus</taxon>
    </lineage>
</organism>
<dbReference type="InterPro" id="IPR018060">
    <property type="entry name" value="HTH_AraC"/>
</dbReference>
<sequence>MDGIAVLAAPLRQRTQQVARHAAQQAPAHEPRCRAGWPGRGGRLLGLLGLRRLRGLRGLRGEGAGGRIRRRRCAGILRGIRAVHVPMLAGHAARGLERKRHGIGGRQGLHCASMDAVVMPEAEPETEACVPSAFAACPPLDARAARWAGQGRQPHSMLYPAPAGLHGAVVAVVCRDTRGVALDDAQRLLHFPATPMVCLSWYQDMAAGLVGVHGCEPFEASVMLSGSQTAPTASWASGPGRGGMVCLHLDAALQLFGPGVLQAQDGFVAASGVLGPSWSALCQALLHAQDDAGTLDALQRHLAPRWREVRGSALQVLPSLREHGRHWVAWLGMQALQWQRTLGARQVERRIKQFSGRSLRQWQGMVRTESLFHAARRHHEQGQALDWAALALDEGFSDQAHMCRAVRQITGFSPGEFARRFEHDESFWMYRLWV</sequence>
<protein>
    <recommendedName>
        <fullName evidence="1">HTH araC/xylS-type domain-containing protein</fullName>
    </recommendedName>
</protein>
<proteinExistence type="predicted"/>
<feature type="domain" description="HTH araC/xylS-type" evidence="1">
    <location>
        <begin position="314"/>
        <end position="420"/>
    </location>
</feature>
<keyword evidence="3" id="KW-1185">Reference proteome</keyword>
<dbReference type="PROSITE" id="PS01124">
    <property type="entry name" value="HTH_ARAC_FAMILY_2"/>
    <property type="match status" value="1"/>
</dbReference>
<name>B9T949_RICCO</name>
<gene>
    <name evidence="2" type="ORF">RCOM_0273740</name>
</gene>
<accession>B9T949</accession>
<dbReference type="EMBL" id="EQ975299">
    <property type="protein sequence ID" value="EEF27614.1"/>
    <property type="molecule type" value="Genomic_DNA"/>
</dbReference>
<evidence type="ECO:0000313" key="3">
    <source>
        <dbReference type="Proteomes" id="UP000008311"/>
    </source>
</evidence>
<dbReference type="Proteomes" id="UP000008311">
    <property type="component" value="Unassembled WGS sequence"/>
</dbReference>
<dbReference type="AlphaFoldDB" id="B9T949"/>
<dbReference type="InParanoid" id="B9T949"/>
<reference evidence="3" key="1">
    <citation type="journal article" date="2010" name="Nat. Biotechnol.">
        <title>Draft genome sequence of the oilseed species Ricinus communis.</title>
        <authorList>
            <person name="Chan A.P."/>
            <person name="Crabtree J."/>
            <person name="Zhao Q."/>
            <person name="Lorenzi H."/>
            <person name="Orvis J."/>
            <person name="Puiu D."/>
            <person name="Melake-Berhan A."/>
            <person name="Jones K.M."/>
            <person name="Redman J."/>
            <person name="Chen G."/>
            <person name="Cahoon E.B."/>
            <person name="Gedil M."/>
            <person name="Stanke M."/>
            <person name="Haas B.J."/>
            <person name="Wortman J.R."/>
            <person name="Fraser-Liggett C.M."/>
            <person name="Ravel J."/>
            <person name="Rabinowicz P.D."/>
        </authorList>
    </citation>
    <scope>NUCLEOTIDE SEQUENCE [LARGE SCALE GENOMIC DNA]</scope>
    <source>
        <strain evidence="3">cv. Hale</strain>
    </source>
</reference>
<dbReference type="GO" id="GO:0043565">
    <property type="term" value="F:sequence-specific DNA binding"/>
    <property type="evidence" value="ECO:0007669"/>
    <property type="project" value="InterPro"/>
</dbReference>
<dbReference type="GO" id="GO:0003700">
    <property type="term" value="F:DNA-binding transcription factor activity"/>
    <property type="evidence" value="ECO:0007669"/>
    <property type="project" value="InterPro"/>
</dbReference>
<dbReference type="SMART" id="SM00342">
    <property type="entry name" value="HTH_ARAC"/>
    <property type="match status" value="1"/>
</dbReference>
<evidence type="ECO:0000313" key="2">
    <source>
        <dbReference type="EMBL" id="EEF27614.1"/>
    </source>
</evidence>